<feature type="transmembrane region" description="Helical" evidence="1">
    <location>
        <begin position="39"/>
        <end position="57"/>
    </location>
</feature>
<reference evidence="2" key="1">
    <citation type="submission" date="2021-02" db="EMBL/GenBank/DDBJ databases">
        <title>Comparative genomics reveals that relaxation of natural selection precedes convergent phenotypic evolution of cavefish.</title>
        <authorList>
            <person name="Peng Z."/>
        </authorList>
    </citation>
    <scope>NUCLEOTIDE SEQUENCE</scope>
    <source>
        <tissue evidence="2">Muscle</tissue>
    </source>
</reference>
<dbReference type="InterPro" id="IPR038780">
    <property type="entry name" value="ALN"/>
</dbReference>
<organism evidence="2 3">
    <name type="scientific">Triplophysa rosa</name>
    <name type="common">Cave loach</name>
    <dbReference type="NCBI Taxonomy" id="992332"/>
    <lineage>
        <taxon>Eukaryota</taxon>
        <taxon>Metazoa</taxon>
        <taxon>Chordata</taxon>
        <taxon>Craniata</taxon>
        <taxon>Vertebrata</taxon>
        <taxon>Euteleostomi</taxon>
        <taxon>Actinopterygii</taxon>
        <taxon>Neopterygii</taxon>
        <taxon>Teleostei</taxon>
        <taxon>Ostariophysi</taxon>
        <taxon>Cypriniformes</taxon>
        <taxon>Nemacheilidae</taxon>
        <taxon>Triplophysa</taxon>
    </lineage>
</organism>
<dbReference type="Pfam" id="PF17696">
    <property type="entry name" value="ALN"/>
    <property type="match status" value="1"/>
</dbReference>
<dbReference type="AlphaFoldDB" id="A0A9W7X690"/>
<keyword evidence="1" id="KW-1133">Transmembrane helix</keyword>
<name>A0A9W7X690_TRIRA</name>
<comment type="caution">
    <text evidence="2">The sequence shown here is derived from an EMBL/GenBank/DDBJ whole genome shotgun (WGS) entry which is preliminary data.</text>
</comment>
<evidence type="ECO:0000313" key="3">
    <source>
        <dbReference type="Proteomes" id="UP001059041"/>
    </source>
</evidence>
<gene>
    <name evidence="2" type="ORF">IRJ41_018700</name>
</gene>
<protein>
    <submittedName>
        <fullName evidence="2">Uncharacterized protein</fullName>
    </submittedName>
</protein>
<accession>A0A9W7X690</accession>
<keyword evidence="1" id="KW-0812">Transmembrane</keyword>
<sequence>MNWAGNGCLRSGSRKCVIMENLRASVPVSLPKHSYWFDFWMFLLFDVVLFSIIYFVIPQLQESSSPKRERVRSSAETDGNGSVRMFCFFITFLA</sequence>
<proteinExistence type="predicted"/>
<dbReference type="EMBL" id="JAFHDT010000001">
    <property type="protein sequence ID" value="KAI7814464.1"/>
    <property type="molecule type" value="Genomic_DNA"/>
</dbReference>
<dbReference type="Proteomes" id="UP001059041">
    <property type="component" value="Linkage Group LG1"/>
</dbReference>
<evidence type="ECO:0000313" key="2">
    <source>
        <dbReference type="EMBL" id="KAI7814464.1"/>
    </source>
</evidence>
<evidence type="ECO:0000256" key="1">
    <source>
        <dbReference type="SAM" id="Phobius"/>
    </source>
</evidence>
<keyword evidence="1" id="KW-0472">Membrane</keyword>
<keyword evidence="3" id="KW-1185">Reference proteome</keyword>